<gene>
    <name evidence="1" type="ORF">CYLTODRAFT_495116</name>
</gene>
<name>A0A0D7AWN9_9AGAR</name>
<organism evidence="1 2">
    <name type="scientific">Cylindrobasidium torrendii FP15055 ss-10</name>
    <dbReference type="NCBI Taxonomy" id="1314674"/>
    <lineage>
        <taxon>Eukaryota</taxon>
        <taxon>Fungi</taxon>
        <taxon>Dikarya</taxon>
        <taxon>Basidiomycota</taxon>
        <taxon>Agaricomycotina</taxon>
        <taxon>Agaricomycetes</taxon>
        <taxon>Agaricomycetidae</taxon>
        <taxon>Agaricales</taxon>
        <taxon>Marasmiineae</taxon>
        <taxon>Physalacriaceae</taxon>
        <taxon>Cylindrobasidium</taxon>
    </lineage>
</organism>
<protein>
    <recommendedName>
        <fullName evidence="3">F-box domain-containing protein</fullName>
    </recommendedName>
</protein>
<dbReference type="OrthoDB" id="3070099at2759"/>
<dbReference type="EMBL" id="KN880889">
    <property type="protein sequence ID" value="KIY61686.1"/>
    <property type="molecule type" value="Genomic_DNA"/>
</dbReference>
<accession>A0A0D7AWN9</accession>
<reference evidence="1 2" key="1">
    <citation type="journal article" date="2015" name="Fungal Genet. Biol.">
        <title>Evolution of novel wood decay mechanisms in Agaricales revealed by the genome sequences of Fistulina hepatica and Cylindrobasidium torrendii.</title>
        <authorList>
            <person name="Floudas D."/>
            <person name="Held B.W."/>
            <person name="Riley R."/>
            <person name="Nagy L.G."/>
            <person name="Koehler G."/>
            <person name="Ransdell A.S."/>
            <person name="Younus H."/>
            <person name="Chow J."/>
            <person name="Chiniquy J."/>
            <person name="Lipzen A."/>
            <person name="Tritt A."/>
            <person name="Sun H."/>
            <person name="Haridas S."/>
            <person name="LaButti K."/>
            <person name="Ohm R.A."/>
            <person name="Kues U."/>
            <person name="Blanchette R.A."/>
            <person name="Grigoriev I.V."/>
            <person name="Minto R.E."/>
            <person name="Hibbett D.S."/>
        </authorList>
    </citation>
    <scope>NUCLEOTIDE SEQUENCE [LARGE SCALE GENOMIC DNA]</scope>
    <source>
        <strain evidence="1 2">FP15055 ss-10</strain>
    </source>
</reference>
<dbReference type="AlphaFoldDB" id="A0A0D7AWN9"/>
<evidence type="ECO:0000313" key="2">
    <source>
        <dbReference type="Proteomes" id="UP000054007"/>
    </source>
</evidence>
<proteinExistence type="predicted"/>
<evidence type="ECO:0000313" key="1">
    <source>
        <dbReference type="EMBL" id="KIY61686.1"/>
    </source>
</evidence>
<dbReference type="Proteomes" id="UP000054007">
    <property type="component" value="Unassembled WGS sequence"/>
</dbReference>
<keyword evidence="2" id="KW-1185">Reference proteome</keyword>
<evidence type="ECO:0008006" key="3">
    <source>
        <dbReference type="Google" id="ProtNLM"/>
    </source>
</evidence>
<sequence>MAAVVQPFPELPVDLVRSVFEVAASTRPAEAAILLRVSRLVHAWIKPVAYRRVYLIGPTAYHFFAASLALTQNAASDTVQTLSIYLGRQSSRIIDYLHELPIASFTRLTHLTILASSLALHSVASFQRAIDALKQLTHLGVVGIPSQSRSRIDWSAQRIEATRRDARPPDLLMVPRYG</sequence>